<keyword evidence="2" id="KW-0255">Endonuclease</keyword>
<dbReference type="SUPFAM" id="SSF52980">
    <property type="entry name" value="Restriction endonuclease-like"/>
    <property type="match status" value="1"/>
</dbReference>
<dbReference type="RefSeq" id="WP_249302653.1">
    <property type="nucleotide sequence ID" value="NZ_JACRSW010000008.1"/>
</dbReference>
<gene>
    <name evidence="2" type="ORF">H8700_01870</name>
</gene>
<reference evidence="2 3" key="1">
    <citation type="submission" date="2020-08" db="EMBL/GenBank/DDBJ databases">
        <title>Genome public.</title>
        <authorList>
            <person name="Liu C."/>
            <person name="Sun Q."/>
        </authorList>
    </citation>
    <scope>NUCLEOTIDE SEQUENCE [LARGE SCALE GENOMIC DNA]</scope>
    <source>
        <strain evidence="2 3">BX3</strain>
    </source>
</reference>
<keyword evidence="3" id="KW-1185">Reference proteome</keyword>
<accession>A0ABR7MTA8</accession>
<dbReference type="SUPFAM" id="SSF52540">
    <property type="entry name" value="P-loop containing nucleoside triphosphate hydrolases"/>
    <property type="match status" value="1"/>
</dbReference>
<dbReference type="Gene3D" id="3.40.1350.10">
    <property type="match status" value="1"/>
</dbReference>
<dbReference type="InterPro" id="IPR007560">
    <property type="entry name" value="Restrct_endonuc_IV_Mrr"/>
</dbReference>
<keyword evidence="2" id="KW-0540">Nuclease</keyword>
<dbReference type="Pfam" id="PF04471">
    <property type="entry name" value="Mrr_cat"/>
    <property type="match status" value="1"/>
</dbReference>
<evidence type="ECO:0000313" key="2">
    <source>
        <dbReference type="EMBL" id="MBC8556462.1"/>
    </source>
</evidence>
<keyword evidence="2" id="KW-0378">Hydrolase</keyword>
<dbReference type="Gene3D" id="3.40.50.300">
    <property type="entry name" value="P-loop containing nucleotide triphosphate hydrolases"/>
    <property type="match status" value="1"/>
</dbReference>
<proteinExistence type="predicted"/>
<organism evidence="2 3">
    <name type="scientific">Jutongia hominis</name>
    <dbReference type="NCBI Taxonomy" id="2763664"/>
    <lineage>
        <taxon>Bacteria</taxon>
        <taxon>Bacillati</taxon>
        <taxon>Bacillota</taxon>
        <taxon>Clostridia</taxon>
        <taxon>Lachnospirales</taxon>
        <taxon>Lachnospiraceae</taxon>
        <taxon>Jutongia</taxon>
    </lineage>
</organism>
<evidence type="ECO:0000259" key="1">
    <source>
        <dbReference type="Pfam" id="PF04471"/>
    </source>
</evidence>
<dbReference type="InterPro" id="IPR011335">
    <property type="entry name" value="Restrct_endonuc-II-like"/>
</dbReference>
<protein>
    <submittedName>
        <fullName evidence="2">Restriction endonuclease</fullName>
    </submittedName>
</protein>
<dbReference type="InterPro" id="IPR027417">
    <property type="entry name" value="P-loop_NTPase"/>
</dbReference>
<evidence type="ECO:0000313" key="3">
    <source>
        <dbReference type="Proteomes" id="UP000637513"/>
    </source>
</evidence>
<dbReference type="Proteomes" id="UP000637513">
    <property type="component" value="Unassembled WGS sequence"/>
</dbReference>
<dbReference type="GO" id="GO:0004519">
    <property type="term" value="F:endonuclease activity"/>
    <property type="evidence" value="ECO:0007669"/>
    <property type="project" value="UniProtKB-KW"/>
</dbReference>
<feature type="domain" description="Restriction endonuclease type IV Mrr" evidence="1">
    <location>
        <begin position="22"/>
        <end position="114"/>
    </location>
</feature>
<dbReference type="InterPro" id="IPR011856">
    <property type="entry name" value="tRNA_endonuc-like_dom_sf"/>
</dbReference>
<name>A0ABR7MTA8_9FIRM</name>
<dbReference type="EMBL" id="JACRSW010000008">
    <property type="protein sequence ID" value="MBC8556462.1"/>
    <property type="molecule type" value="Genomic_DNA"/>
</dbReference>
<comment type="caution">
    <text evidence="2">The sequence shown here is derived from an EMBL/GenBank/DDBJ whole genome shotgun (WGS) entry which is preliminary data.</text>
</comment>
<sequence length="911" mass="105659">MFYFINFDTPTKSENYDKGVLFERLCKDLLDASGYNDIEMRVKANNLEYDIVANNKVTNQKLIGEAKAWDKKISSEIMAFIAKMMHFWIKEPNDWGIFISISDLTSDVKQQVDDLVDAGYHIRYIVGDSIIDALVSQKNYLSVKQIRDISQNNINLGSGDVYFLVSDRGYYYIQLLIEDGKTLPSYFVCYDMFGNSIEDEDFILRVSSKIELLKELKYYKHGEKTKYSESEVDNSYLGVMHGEGWFDYQFPANPDRFIGRTSLINAFNDSVNDVKNGITSTKVIEILSRSGVGKSSISLKLQRLYKEKGFSTAIVDSRNIRSDIDILQIFQMLVKDFNFHCNLNCEVPKEKEQINIISKLIDEFNTENGKMSLIFLDQFESVFARPSVYNTLIDIILEFNVKFKSFIFVIARKNDQPTTYDESSLIDLNRLKSISKPIVLQDFKTEEAIELISHINDEIGTSLIKPLKEQVLEISNGFPWLLKKYCAHIIKLVRSGEKQKNIVQSGMQLEDLFNEDILALDEAIREFFYRLIAYLPSTYAELSEIFTDEDLSIKLKILQNDYRLIRLTGRTYDTYNDILKEFVKTGHVNLSRRYLIRYTSNTVLNLYKIIVSKNLCNVDQIVENSRVKKTSIINILGELKKLKFIEGSNNNFSLNSYAYQYYTENNIVKYLANILMDNTLIKKILLELEKNKKLTLKQVKNILISEMPFIDATDKIWEQYSKVMCKWLSAATMVNMDKNNTISTNNLGREIGDFLSDEIFFPTTMLAQIIKVVELLADNKEGMTIQELKKSMKRSSLNGHLIDACFLGLVRPISRSEYEITQNGLEFLGKESNEKRAYIREKLLGLEYVCQYLEQIKTTNKEPLEVFTNILDEMKVDKWNEVSIKWKHKLLRNWLIYSKLVVGKTHKKQVD</sequence>